<dbReference type="OrthoDB" id="868441at2"/>
<dbReference type="Proteomes" id="UP000298337">
    <property type="component" value="Unassembled WGS sequence"/>
</dbReference>
<accession>A0A4Z0PE67</accession>
<evidence type="ECO:0000259" key="1">
    <source>
        <dbReference type="Pfam" id="PF08808"/>
    </source>
</evidence>
<dbReference type="InterPro" id="IPR014914">
    <property type="entry name" value="RES_dom"/>
</dbReference>
<protein>
    <submittedName>
        <fullName evidence="2">RES domain-containing protein</fullName>
    </submittedName>
</protein>
<gene>
    <name evidence="2" type="ORF">EU556_07035</name>
</gene>
<dbReference type="AlphaFoldDB" id="A0A4Z0PE67"/>
<dbReference type="RefSeq" id="WP_135432482.1">
    <property type="nucleotide sequence ID" value="NZ_SRLA01000001.1"/>
</dbReference>
<dbReference type="Pfam" id="PF08808">
    <property type="entry name" value="RES"/>
    <property type="match status" value="1"/>
</dbReference>
<comment type="caution">
    <text evidence="2">The sequence shown here is derived from an EMBL/GenBank/DDBJ whole genome shotgun (WGS) entry which is preliminary data.</text>
</comment>
<evidence type="ECO:0000313" key="3">
    <source>
        <dbReference type="Proteomes" id="UP000298337"/>
    </source>
</evidence>
<feature type="domain" description="RES" evidence="1">
    <location>
        <begin position="85"/>
        <end position="225"/>
    </location>
</feature>
<evidence type="ECO:0000313" key="2">
    <source>
        <dbReference type="EMBL" id="TGE10553.1"/>
    </source>
</evidence>
<dbReference type="EMBL" id="SRLA01000001">
    <property type="protein sequence ID" value="TGE10553.1"/>
    <property type="molecule type" value="Genomic_DNA"/>
</dbReference>
<proteinExistence type="predicted"/>
<reference evidence="2 3" key="1">
    <citation type="submission" date="2019-04" db="EMBL/GenBank/DDBJ databases">
        <authorList>
            <person name="Feng G."/>
            <person name="Zhang J."/>
            <person name="Zhu H."/>
        </authorList>
    </citation>
    <scope>NUCLEOTIDE SEQUENCE [LARGE SCALE GENOMIC DNA]</scope>
    <source>
        <strain evidence="2 3">92R-1</strain>
    </source>
</reference>
<keyword evidence="3" id="KW-1185">Reference proteome</keyword>
<organism evidence="2 3">
    <name type="scientific">Hymenobacter fodinae</name>
    <dbReference type="NCBI Taxonomy" id="2510796"/>
    <lineage>
        <taxon>Bacteria</taxon>
        <taxon>Pseudomonadati</taxon>
        <taxon>Bacteroidota</taxon>
        <taxon>Cytophagia</taxon>
        <taxon>Cytophagales</taxon>
        <taxon>Hymenobacteraceae</taxon>
        <taxon>Hymenobacter</taxon>
    </lineage>
</organism>
<name>A0A4Z0PE67_9BACT</name>
<sequence length="294" mass="33005">MASSPSRPPTGAEPLSRQLASLRHLDLRKHSIDELAKRVQQLLEGQTLRCLTFAPGMVLYRGIVSKKRPEYVRDISYPPAERVVRDQRANREGSPMFYCSATWHPPFFEAGVVPGDHIVISRWQTQKPLSIISFGYADVCVDDPHTDRDQALRWALRQLPDDTRALAQFLTGAFTRTVHDDTAHHYRLSIAIAEACQLGSAFDGLLYPSAAMPSPAHNLALHPSCLDEGKVTLQYVEQLRVNKIETETIDVCSINIARESNEAGQLTWMERPGNWVLREGATGSNLCYQNGQWQ</sequence>